<evidence type="ECO:0000259" key="5">
    <source>
        <dbReference type="SMART" id="SM00249"/>
    </source>
</evidence>
<evidence type="ECO:0000256" key="3">
    <source>
        <dbReference type="ARBA" id="ARBA00022771"/>
    </source>
</evidence>
<dbReference type="PANTHER" id="PTHR46288:SF27">
    <property type="entry name" value="CYSTEINE_HISTIDINE-RICH C1 DOMAIN FAMILY PROTEIN"/>
    <property type="match status" value="1"/>
</dbReference>
<dbReference type="PANTHER" id="PTHR46288">
    <property type="entry name" value="PHORBOL-ESTER/DAG-TYPE DOMAIN-CONTAINING PROTEIN"/>
    <property type="match status" value="1"/>
</dbReference>
<dbReference type="Proteomes" id="UP000583929">
    <property type="component" value="Unassembled WGS sequence"/>
</dbReference>
<evidence type="ECO:0000313" key="6">
    <source>
        <dbReference type="EMBL" id="KAF4366952.1"/>
    </source>
</evidence>
<keyword evidence="2" id="KW-0677">Repeat</keyword>
<accession>A0A7J6F8C1</accession>
<dbReference type="GO" id="GO:0008270">
    <property type="term" value="F:zinc ion binding"/>
    <property type="evidence" value="ECO:0007669"/>
    <property type="project" value="UniProtKB-KW"/>
</dbReference>
<dbReference type="InterPro" id="IPR046349">
    <property type="entry name" value="C1-like_sf"/>
</dbReference>
<reference evidence="6 7" key="1">
    <citation type="journal article" date="2020" name="bioRxiv">
        <title>Sequence and annotation of 42 cannabis genomes reveals extensive copy number variation in cannabinoid synthesis and pathogen resistance genes.</title>
        <authorList>
            <person name="Mckernan K.J."/>
            <person name="Helbert Y."/>
            <person name="Kane L.T."/>
            <person name="Ebling H."/>
            <person name="Zhang L."/>
            <person name="Liu B."/>
            <person name="Eaton Z."/>
            <person name="Mclaughlin S."/>
            <person name="Kingan S."/>
            <person name="Baybayan P."/>
            <person name="Concepcion G."/>
            <person name="Jordan M."/>
            <person name="Riva A."/>
            <person name="Barbazuk W."/>
            <person name="Harkins T."/>
        </authorList>
    </citation>
    <scope>NUCLEOTIDE SEQUENCE [LARGE SCALE GENOMIC DNA]</scope>
    <source>
        <strain evidence="7">cv. Jamaican Lion 4</strain>
        <tissue evidence="6">Leaf</tissue>
    </source>
</reference>
<keyword evidence="3" id="KW-0863">Zinc-finger</keyword>
<evidence type="ECO:0000256" key="1">
    <source>
        <dbReference type="ARBA" id="ARBA00022723"/>
    </source>
</evidence>
<evidence type="ECO:0000313" key="7">
    <source>
        <dbReference type="Proteomes" id="UP000583929"/>
    </source>
</evidence>
<feature type="domain" description="Zinc finger PHD-type" evidence="5">
    <location>
        <begin position="483"/>
        <end position="545"/>
    </location>
</feature>
<feature type="domain" description="Zinc finger PHD-type" evidence="5">
    <location>
        <begin position="637"/>
        <end position="684"/>
    </location>
</feature>
<feature type="domain" description="Zinc finger PHD-type" evidence="5">
    <location>
        <begin position="365"/>
        <end position="420"/>
    </location>
</feature>
<dbReference type="SMART" id="SM00249">
    <property type="entry name" value="PHD"/>
    <property type="match status" value="3"/>
</dbReference>
<dbReference type="InterPro" id="IPR004146">
    <property type="entry name" value="DC1"/>
</dbReference>
<evidence type="ECO:0000256" key="2">
    <source>
        <dbReference type="ARBA" id="ARBA00022737"/>
    </source>
</evidence>
<dbReference type="EMBL" id="JAATIQ010000250">
    <property type="protein sequence ID" value="KAF4366952.1"/>
    <property type="molecule type" value="Genomic_DNA"/>
</dbReference>
<keyword evidence="7" id="KW-1185">Reference proteome</keyword>
<protein>
    <recommendedName>
        <fullName evidence="5">Zinc finger PHD-type domain-containing protein</fullName>
    </recommendedName>
</protein>
<keyword evidence="1" id="KW-0479">Metal-binding</keyword>
<proteinExistence type="predicted"/>
<sequence>MVTHTLLNPVVKSDNKRKSFFPSFRKQSTEEDILVREQGSQRRWRLPKLGRNVSKEPEETFTFEFSDKLVPEHKKKIKCRTCDNDISEEGGSLSGCKFCNNLRQNLQRRSIKRPFHSSHPLKLCTDNSQTFICNSCHKMHENVALYFTCNQCDFFTDVKCMFMPQQTEYDDFESGKLIQHPTHQHRMPLIKDRAIDDDVSCFVCRLKCSGEFDYHEHPLYLHQRTDEDHNLMECDWYDSYCKRPTLIKSEEFNCTKSYIFWCAKCDFKVHMLCGLLPKSITCEYHMHPLVLVDLAIENEFGEYGCDICEDCKFVAHVHCLTSQLNLRLIEEMRPLSNQLRPTHQQWMMNIVDGSWAAMERLNNTKCRTCNGDISGSFYVCYHCDSYAHADCYEKIKNHPFHPSEELIFLANESFICNCCHTQMSNKPCFTCRYRHLFLDVHCARMPPITSDDFDNQDHIQHFSHPHPMPLILATEKGGLSLSECFACRLPCFAGKAYYGCKPCKYFLHESCAKLPLQLEGASFHKHHALSLRIANQEFLVCTLCYKSDLVFAYECGQCEFHYCVNCVTCTSRQTNPILAECEEFKYTNSAVFGCDQECNFKVHLLCGPLPSTLKYEYHIHPLILFDFVLNNDYGDFYCDICEMKRDPRIRVYFCEDCNYVAHVHCLTTELKTVGNDLWKFPEEMNGNLRIEDTEQSIPLTLRDLILFKLTESEQSSLGRCFSWDEKDENEVSKRRMTPQLEDKTIDEVLQFSNFTESYFIPLNVVSVFKTLLHKYGDIAEGFSKSKAYKSICYFLVCKVMKEMHTTFIIDITKDLLQRWFDYIVFAEFWGYFDVDFLEASLREITRDFFYLKLTQILEVDIPTIIREG</sequence>
<evidence type="ECO:0000256" key="4">
    <source>
        <dbReference type="ARBA" id="ARBA00022833"/>
    </source>
</evidence>
<comment type="caution">
    <text evidence="6">The sequence shown here is derived from an EMBL/GenBank/DDBJ whole genome shotgun (WGS) entry which is preliminary data.</text>
</comment>
<dbReference type="Pfam" id="PF03107">
    <property type="entry name" value="C1_2"/>
    <property type="match status" value="2"/>
</dbReference>
<dbReference type="InterPro" id="IPR001965">
    <property type="entry name" value="Znf_PHD"/>
</dbReference>
<keyword evidence="4" id="KW-0862">Zinc</keyword>
<organism evidence="6 7">
    <name type="scientific">Cannabis sativa</name>
    <name type="common">Hemp</name>
    <name type="synonym">Marijuana</name>
    <dbReference type="NCBI Taxonomy" id="3483"/>
    <lineage>
        <taxon>Eukaryota</taxon>
        <taxon>Viridiplantae</taxon>
        <taxon>Streptophyta</taxon>
        <taxon>Embryophyta</taxon>
        <taxon>Tracheophyta</taxon>
        <taxon>Spermatophyta</taxon>
        <taxon>Magnoliopsida</taxon>
        <taxon>eudicotyledons</taxon>
        <taxon>Gunneridae</taxon>
        <taxon>Pentapetalae</taxon>
        <taxon>rosids</taxon>
        <taxon>fabids</taxon>
        <taxon>Rosales</taxon>
        <taxon>Cannabaceae</taxon>
        <taxon>Cannabis</taxon>
    </lineage>
</organism>
<name>A0A7J6F8C1_CANSA</name>
<gene>
    <name evidence="6" type="ORF">G4B88_029276</name>
</gene>
<dbReference type="AlphaFoldDB" id="A0A7J6F8C1"/>
<dbReference type="SUPFAM" id="SSF57889">
    <property type="entry name" value="Cysteine-rich domain"/>
    <property type="match status" value="5"/>
</dbReference>